<feature type="domain" description="Glycosyl hydrolase family 13 catalytic" evidence="6">
    <location>
        <begin position="13"/>
        <end position="421"/>
    </location>
</feature>
<organism evidence="7 8">
    <name type="scientific">Paenibacillus rhizosphaerae</name>
    <dbReference type="NCBI Taxonomy" id="297318"/>
    <lineage>
        <taxon>Bacteria</taxon>
        <taxon>Bacillati</taxon>
        <taxon>Bacillota</taxon>
        <taxon>Bacilli</taxon>
        <taxon>Bacillales</taxon>
        <taxon>Paenibacillaceae</taxon>
        <taxon>Paenibacillus</taxon>
    </lineage>
</organism>
<name>A0A1R1EAL0_9BACL</name>
<evidence type="ECO:0000256" key="1">
    <source>
        <dbReference type="ARBA" id="ARBA00008061"/>
    </source>
</evidence>
<dbReference type="Gene3D" id="2.60.40.1180">
    <property type="entry name" value="Golgi alpha-mannosidase II"/>
    <property type="match status" value="1"/>
</dbReference>
<dbReference type="SUPFAM" id="SSF51445">
    <property type="entry name" value="(Trans)glycosidases"/>
    <property type="match status" value="1"/>
</dbReference>
<dbReference type="InterPro" id="IPR013780">
    <property type="entry name" value="Glyco_hydro_b"/>
</dbReference>
<comment type="caution">
    <text evidence="7">The sequence shown here is derived from an EMBL/GenBank/DDBJ whole genome shotgun (WGS) entry which is preliminary data.</text>
</comment>
<dbReference type="FunFam" id="3.20.20.80:FF:000064">
    <property type="entry name" value="Oligo-1,6-glucosidase"/>
    <property type="match status" value="2"/>
</dbReference>
<dbReference type="SMART" id="SM00642">
    <property type="entry name" value="Aamy"/>
    <property type="match status" value="1"/>
</dbReference>
<dbReference type="SUPFAM" id="SSF51011">
    <property type="entry name" value="Glycosyl hydrolase domain"/>
    <property type="match status" value="1"/>
</dbReference>
<evidence type="ECO:0000256" key="4">
    <source>
        <dbReference type="ARBA" id="ARBA00036217"/>
    </source>
</evidence>
<sequence>MNKKWWKEAVVYQIYPISFLDTNGDGKGDLLGIISRLDYLKDLGVDVIWICPIYKSPNHDNGYDISDYCDIMDEFGTMEEFDRLLREAHARGLKIMMDLVLNHTSDEHPWFIESRSSRDNPKRDFYIWRKGKDGHPPNNWESYFSGSVWEYDEKTGEYYLHLYSKHQPDLNWENQKVIDSMHEMVEWWLKKGVDGFRFDAIAHIVKAVGLPDGDNPDQLPTVRAYELFSNLENVHTLLSNLYERVLFHYDIMTVGETSGLGPEQALSYVGDTRNELNMVFQFEHMQLDAGSSGSGKWDIRPWNLLELKKVISGWQTVLHDKGWNANYWCNHDQPRSVSRFGDDQKYRVESAKMLATFLHTLEGTPYIYQGEEIGMTNIAFASIDDYRDVETLNYYEEQLDQGVPEEQVMQAIWKKSRDNARTPMQWTNGEHAGFTRGTPWIEVNSNYPLINVEDAIKDPNSIYHYYKKLIALRKQHEVIVYGEYKLLLPLDKELYVYTRTLEDQCLLVILNFFGGEPVLKLPAELVPEAKQLLISNYPIKGEEDLGNLKLRPYEARVYLMKTPPLDFVAQTW</sequence>
<evidence type="ECO:0000313" key="8">
    <source>
        <dbReference type="Proteomes" id="UP000187172"/>
    </source>
</evidence>
<keyword evidence="8" id="KW-1185">Reference proteome</keyword>
<dbReference type="InterPro" id="IPR017853">
    <property type="entry name" value="GH"/>
</dbReference>
<dbReference type="PANTHER" id="PTHR10357">
    <property type="entry name" value="ALPHA-AMYLASE FAMILY MEMBER"/>
    <property type="match status" value="1"/>
</dbReference>
<dbReference type="NCBIfam" id="NF008183">
    <property type="entry name" value="PRK10933.1"/>
    <property type="match status" value="1"/>
</dbReference>
<dbReference type="FunFam" id="2.60.40.1180:FF:000007">
    <property type="entry name" value="Sucrose isomerase"/>
    <property type="match status" value="1"/>
</dbReference>
<keyword evidence="2 7" id="KW-0378">Hydrolase</keyword>
<evidence type="ECO:0000313" key="7">
    <source>
        <dbReference type="EMBL" id="OMF48844.1"/>
    </source>
</evidence>
<dbReference type="PANTHER" id="PTHR10357:SF184">
    <property type="entry name" value="OLIGO-1,6-GLUCOSIDASE 1"/>
    <property type="match status" value="1"/>
</dbReference>
<dbReference type="Gene3D" id="3.20.20.80">
    <property type="entry name" value="Glycosidases"/>
    <property type="match status" value="1"/>
</dbReference>
<dbReference type="InterPro" id="IPR006047">
    <property type="entry name" value="GH13_cat_dom"/>
</dbReference>
<dbReference type="Pfam" id="PF00128">
    <property type="entry name" value="Alpha-amylase"/>
    <property type="match status" value="1"/>
</dbReference>
<dbReference type="InterPro" id="IPR045857">
    <property type="entry name" value="O16G_dom_2"/>
</dbReference>
<evidence type="ECO:0000259" key="6">
    <source>
        <dbReference type="SMART" id="SM00642"/>
    </source>
</evidence>
<dbReference type="GO" id="GO:0004556">
    <property type="term" value="F:alpha-amylase activity"/>
    <property type="evidence" value="ECO:0007669"/>
    <property type="project" value="TreeGrafter"/>
</dbReference>
<evidence type="ECO:0000256" key="5">
    <source>
        <dbReference type="ARBA" id="ARBA00038939"/>
    </source>
</evidence>
<dbReference type="FunFam" id="3.90.400.10:FF:000002">
    <property type="entry name" value="Sucrose isomerase"/>
    <property type="match status" value="1"/>
</dbReference>
<dbReference type="RefSeq" id="WP_076175942.1">
    <property type="nucleotide sequence ID" value="NZ_MRTP01000016.1"/>
</dbReference>
<dbReference type="CDD" id="cd11333">
    <property type="entry name" value="AmyAc_SI_OligoGlu_DGase"/>
    <property type="match status" value="1"/>
</dbReference>
<dbReference type="AlphaFoldDB" id="A0A1R1EAL0"/>
<evidence type="ECO:0000256" key="2">
    <source>
        <dbReference type="ARBA" id="ARBA00022801"/>
    </source>
</evidence>
<dbReference type="STRING" id="297318.BK138_31300"/>
<dbReference type="EC" id="3.2.1.10" evidence="5"/>
<dbReference type="Proteomes" id="UP000187172">
    <property type="component" value="Unassembled WGS sequence"/>
</dbReference>
<proteinExistence type="inferred from homology"/>
<keyword evidence="3" id="KW-0326">Glycosidase</keyword>
<protein>
    <recommendedName>
        <fullName evidence="5">oligo-1,6-glucosidase</fullName>
        <ecNumber evidence="5">3.2.1.10</ecNumber>
    </recommendedName>
</protein>
<comment type="similarity">
    <text evidence="1">Belongs to the glycosyl hydrolase 13 family.</text>
</comment>
<dbReference type="GO" id="GO:0009313">
    <property type="term" value="P:oligosaccharide catabolic process"/>
    <property type="evidence" value="ECO:0007669"/>
    <property type="project" value="TreeGrafter"/>
</dbReference>
<comment type="catalytic activity">
    <reaction evidence="4">
        <text>Hydrolysis of (1-&gt;6)-alpha-D-glucosidic linkages in some oligosaccharides produced from starch and glycogen by alpha-amylase, and in isomaltose.</text>
        <dbReference type="EC" id="3.2.1.10"/>
    </reaction>
</comment>
<dbReference type="Gene3D" id="3.90.400.10">
    <property type="entry name" value="Oligo-1,6-glucosidase, Domain 2"/>
    <property type="match status" value="1"/>
</dbReference>
<dbReference type="EMBL" id="MRTP01000016">
    <property type="protein sequence ID" value="OMF48844.1"/>
    <property type="molecule type" value="Genomic_DNA"/>
</dbReference>
<reference evidence="7 8" key="1">
    <citation type="submission" date="2016-11" db="EMBL/GenBank/DDBJ databases">
        <title>Paenibacillus species isolates.</title>
        <authorList>
            <person name="Beno S.M."/>
        </authorList>
    </citation>
    <scope>NUCLEOTIDE SEQUENCE [LARGE SCALE GENOMIC DNA]</scope>
    <source>
        <strain evidence="7 8">FSL R5-0378</strain>
    </source>
</reference>
<dbReference type="GO" id="GO:0004574">
    <property type="term" value="F:oligo-1,6-glucosidase activity"/>
    <property type="evidence" value="ECO:0007669"/>
    <property type="project" value="UniProtKB-EC"/>
</dbReference>
<accession>A0A1R1EAL0</accession>
<evidence type="ECO:0000256" key="3">
    <source>
        <dbReference type="ARBA" id="ARBA00023295"/>
    </source>
</evidence>
<gene>
    <name evidence="7" type="ORF">BK138_31300</name>
</gene>